<keyword evidence="2" id="KW-1185">Reference proteome</keyword>
<evidence type="ECO:0000313" key="1">
    <source>
        <dbReference type="EMBL" id="KAK4025240.1"/>
    </source>
</evidence>
<gene>
    <name evidence="1" type="ORF">OUZ56_014315</name>
</gene>
<name>A0ABR0AJK2_9CRUS</name>
<accession>A0ABR0AJK2</accession>
<evidence type="ECO:0000313" key="2">
    <source>
        <dbReference type="Proteomes" id="UP001234178"/>
    </source>
</evidence>
<dbReference type="EMBL" id="JAOYFB010000038">
    <property type="protein sequence ID" value="KAK4025240.1"/>
    <property type="molecule type" value="Genomic_DNA"/>
</dbReference>
<dbReference type="Proteomes" id="UP001234178">
    <property type="component" value="Unassembled WGS sequence"/>
</dbReference>
<reference evidence="1 2" key="1">
    <citation type="journal article" date="2023" name="Nucleic Acids Res.">
        <title>The hologenome of Daphnia magna reveals possible DNA methylation and microbiome-mediated evolution of the host genome.</title>
        <authorList>
            <person name="Chaturvedi A."/>
            <person name="Li X."/>
            <person name="Dhandapani V."/>
            <person name="Marshall H."/>
            <person name="Kissane S."/>
            <person name="Cuenca-Cambronero M."/>
            <person name="Asole G."/>
            <person name="Calvet F."/>
            <person name="Ruiz-Romero M."/>
            <person name="Marangio P."/>
            <person name="Guigo R."/>
            <person name="Rago D."/>
            <person name="Mirbahai L."/>
            <person name="Eastwood N."/>
            <person name="Colbourne J.K."/>
            <person name="Zhou J."/>
            <person name="Mallon E."/>
            <person name="Orsini L."/>
        </authorList>
    </citation>
    <scope>NUCLEOTIDE SEQUENCE [LARGE SCALE GENOMIC DNA]</scope>
    <source>
        <strain evidence="1">LRV0_1</strain>
    </source>
</reference>
<comment type="caution">
    <text evidence="1">The sequence shown here is derived from an EMBL/GenBank/DDBJ whole genome shotgun (WGS) entry which is preliminary data.</text>
</comment>
<proteinExistence type="predicted"/>
<organism evidence="1 2">
    <name type="scientific">Daphnia magna</name>
    <dbReference type="NCBI Taxonomy" id="35525"/>
    <lineage>
        <taxon>Eukaryota</taxon>
        <taxon>Metazoa</taxon>
        <taxon>Ecdysozoa</taxon>
        <taxon>Arthropoda</taxon>
        <taxon>Crustacea</taxon>
        <taxon>Branchiopoda</taxon>
        <taxon>Diplostraca</taxon>
        <taxon>Cladocera</taxon>
        <taxon>Anomopoda</taxon>
        <taxon>Daphniidae</taxon>
        <taxon>Daphnia</taxon>
    </lineage>
</organism>
<protein>
    <submittedName>
        <fullName evidence="1">Uncharacterized protein</fullName>
    </submittedName>
</protein>
<sequence>MHVFLSSVVEVADARRIWLGLEPRPDSPSNLTGQDTRMLRQSLRNSNTSVFNQHPCEVDLIQVTISGYLQYSINAIAVKDFIFTIPIMILLNPTAINQAATSMSCPKGDYLGCNH</sequence>